<keyword evidence="1" id="KW-1185">Reference proteome</keyword>
<protein>
    <submittedName>
        <fullName evidence="2">Prostate and testis expressed protein 13-like</fullName>
    </submittedName>
</protein>
<reference evidence="2" key="1">
    <citation type="submission" date="2025-08" db="UniProtKB">
        <authorList>
            <consortium name="RefSeq"/>
        </authorList>
    </citation>
    <scope>IDENTIFICATION</scope>
</reference>
<organism evidence="1 2">
    <name type="scientific">Castor canadensis</name>
    <name type="common">American beaver</name>
    <dbReference type="NCBI Taxonomy" id="51338"/>
    <lineage>
        <taxon>Eukaryota</taxon>
        <taxon>Metazoa</taxon>
        <taxon>Chordata</taxon>
        <taxon>Craniata</taxon>
        <taxon>Vertebrata</taxon>
        <taxon>Euteleostomi</taxon>
        <taxon>Mammalia</taxon>
        <taxon>Eutheria</taxon>
        <taxon>Euarchontoglires</taxon>
        <taxon>Glires</taxon>
        <taxon>Rodentia</taxon>
        <taxon>Castorimorpha</taxon>
        <taxon>Castoridae</taxon>
        <taxon>Castor</taxon>
    </lineage>
</organism>
<name>A0AC58LDQ2_CASCN</name>
<dbReference type="Proteomes" id="UP001732720">
    <property type="component" value="Chromosome 2"/>
</dbReference>
<dbReference type="RefSeq" id="XP_073915288.1">
    <property type="nucleotide sequence ID" value="XM_074059187.1"/>
</dbReference>
<gene>
    <name evidence="2" type="primary">LOC141418484</name>
</gene>
<accession>A0AC58LDQ2</accession>
<sequence>MFQLLLLGIFIVLFTDAGFRFCNECKHYNGSKCLGGMKSCKKFSLFSVNRSCSTDNYYFNDRITGIYLFRYTTLSCRPCEAGMFQVFHDLLRETFCCTENDRCNDGNINLDVSPILVENAKK</sequence>
<evidence type="ECO:0000313" key="1">
    <source>
        <dbReference type="Proteomes" id="UP001732720"/>
    </source>
</evidence>
<proteinExistence type="predicted"/>
<evidence type="ECO:0000313" key="2">
    <source>
        <dbReference type="RefSeq" id="XP_073915288.1"/>
    </source>
</evidence>